<dbReference type="GO" id="GO:0004674">
    <property type="term" value="F:protein serine/threonine kinase activity"/>
    <property type="evidence" value="ECO:0007669"/>
    <property type="project" value="UniProtKB-KW"/>
</dbReference>
<feature type="domain" description="Protein kinase" evidence="9">
    <location>
        <begin position="1"/>
        <end position="262"/>
    </location>
</feature>
<keyword evidence="1" id="KW-0723">Serine/threonine-protein kinase</keyword>
<evidence type="ECO:0000256" key="6">
    <source>
        <dbReference type="ARBA" id="ARBA00038035"/>
    </source>
</evidence>
<accession>A0A814ITJ7</accession>
<dbReference type="Pfam" id="PF07714">
    <property type="entry name" value="PK_Tyr_Ser-Thr"/>
    <property type="match status" value="1"/>
</dbReference>
<dbReference type="PROSITE" id="PS00107">
    <property type="entry name" value="PROTEIN_KINASE_ATP"/>
    <property type="match status" value="1"/>
</dbReference>
<dbReference type="GO" id="GO:0005524">
    <property type="term" value="F:ATP binding"/>
    <property type="evidence" value="ECO:0007669"/>
    <property type="project" value="UniProtKB-UniRule"/>
</dbReference>
<keyword evidence="3 8" id="KW-0547">Nucleotide-binding</keyword>
<evidence type="ECO:0000256" key="4">
    <source>
        <dbReference type="ARBA" id="ARBA00022777"/>
    </source>
</evidence>
<gene>
    <name evidence="10" type="ORF">GPM918_LOCUS15035</name>
    <name evidence="11" type="ORF">SRO942_LOCUS15035</name>
</gene>
<dbReference type="FunFam" id="3.30.200.20:FF:000040">
    <property type="entry name" value="Dual specificity mitogen-activated protein kinase kinase"/>
    <property type="match status" value="1"/>
</dbReference>
<dbReference type="Proteomes" id="UP000681722">
    <property type="component" value="Unassembled WGS sequence"/>
</dbReference>
<keyword evidence="4" id="KW-0418">Kinase</keyword>
<evidence type="ECO:0000313" key="10">
    <source>
        <dbReference type="EMBL" id="CAF1026057.1"/>
    </source>
</evidence>
<name>A0A814ITJ7_9BILA</name>
<evidence type="ECO:0000313" key="11">
    <source>
        <dbReference type="EMBL" id="CAF3797212.1"/>
    </source>
</evidence>
<dbReference type="Gene3D" id="1.10.510.10">
    <property type="entry name" value="Transferase(Phosphotransferase) domain 1"/>
    <property type="match status" value="1"/>
</dbReference>
<evidence type="ECO:0000259" key="9">
    <source>
        <dbReference type="PROSITE" id="PS50011"/>
    </source>
</evidence>
<dbReference type="Pfam" id="PF00069">
    <property type="entry name" value="Pkinase"/>
    <property type="match status" value="1"/>
</dbReference>
<evidence type="ECO:0000256" key="2">
    <source>
        <dbReference type="ARBA" id="ARBA00022679"/>
    </source>
</evidence>
<evidence type="ECO:0000313" key="12">
    <source>
        <dbReference type="Proteomes" id="UP000663829"/>
    </source>
</evidence>
<dbReference type="InterPro" id="IPR017441">
    <property type="entry name" value="Protein_kinase_ATP_BS"/>
</dbReference>
<dbReference type="InterPro" id="IPR000719">
    <property type="entry name" value="Prot_kinase_dom"/>
</dbReference>
<dbReference type="GO" id="GO:0004708">
    <property type="term" value="F:MAP kinase kinase activity"/>
    <property type="evidence" value="ECO:0007669"/>
    <property type="project" value="UniProtKB-EC"/>
</dbReference>
<comment type="similarity">
    <text evidence="6">Belongs to the protein kinase superfamily. STE Ser/Thr protein kinase family. MAP kinase kinase subfamily.</text>
</comment>
<keyword evidence="12" id="KW-1185">Reference proteome</keyword>
<reference evidence="10" key="1">
    <citation type="submission" date="2021-02" db="EMBL/GenBank/DDBJ databases">
        <authorList>
            <person name="Nowell W R."/>
        </authorList>
    </citation>
    <scope>NUCLEOTIDE SEQUENCE</scope>
</reference>
<dbReference type="EC" id="2.7.12.2" evidence="7"/>
<keyword evidence="2" id="KW-0808">Transferase</keyword>
<dbReference type="AlphaFoldDB" id="A0A814ITJ7"/>
<comment type="caution">
    <text evidence="10">The sequence shown here is derived from an EMBL/GenBank/DDBJ whole genome shotgun (WGS) entry which is preliminary data.</text>
</comment>
<dbReference type="Gene3D" id="3.30.200.20">
    <property type="entry name" value="Phosphorylase Kinase, domain 1"/>
    <property type="match status" value="1"/>
</dbReference>
<protein>
    <recommendedName>
        <fullName evidence="7">mitogen-activated protein kinase kinase</fullName>
        <ecNumber evidence="7">2.7.12.2</ecNumber>
    </recommendedName>
</protein>
<dbReference type="InterPro" id="IPR001245">
    <property type="entry name" value="Ser-Thr/Tyr_kinase_cat_dom"/>
</dbReference>
<sequence length="290" mass="33201">MANRSKKDKKRAHVRIFFPNLTESAEDTPPPSYEMPDVKDEAVLNYNGQQLTINVQMLNDLERLGTGCFGNVMLVDVVDHPEIKMAIKRMTLQPKDDSNNDFTADTDLKTIRAVGSQDHPYIIKFYAALIDTRDSQLVICMEAMDASMDRFYKAMHLAKKFDQLDPLLRRVSNNPERFKTGAPYGIRSDMWALGISLVEIATGIHPFERLQQFELMIKIETWVPEIPNIISNQMSELILNLLKTDLNQRPSSYDEILEMPVVKNVPQEPSKQEVDFVTSILQKIPPLDDF</sequence>
<dbReference type="PROSITE" id="PS50011">
    <property type="entry name" value="PROTEIN_KINASE_DOM"/>
    <property type="match status" value="1"/>
</dbReference>
<dbReference type="GO" id="GO:0051403">
    <property type="term" value="P:stress-activated MAPK cascade"/>
    <property type="evidence" value="ECO:0007669"/>
    <property type="project" value="TreeGrafter"/>
</dbReference>
<evidence type="ECO:0000256" key="1">
    <source>
        <dbReference type="ARBA" id="ARBA00022527"/>
    </source>
</evidence>
<dbReference type="Proteomes" id="UP000663829">
    <property type="component" value="Unassembled WGS sequence"/>
</dbReference>
<evidence type="ECO:0000256" key="5">
    <source>
        <dbReference type="ARBA" id="ARBA00022840"/>
    </source>
</evidence>
<evidence type="ECO:0000256" key="7">
    <source>
        <dbReference type="ARBA" id="ARBA00038999"/>
    </source>
</evidence>
<keyword evidence="5 8" id="KW-0067">ATP-binding</keyword>
<dbReference type="InterPro" id="IPR011009">
    <property type="entry name" value="Kinase-like_dom_sf"/>
</dbReference>
<dbReference type="EMBL" id="CAJOBC010003710">
    <property type="protein sequence ID" value="CAF3797212.1"/>
    <property type="molecule type" value="Genomic_DNA"/>
</dbReference>
<evidence type="ECO:0000256" key="3">
    <source>
        <dbReference type="ARBA" id="ARBA00022741"/>
    </source>
</evidence>
<organism evidence="10 12">
    <name type="scientific">Didymodactylos carnosus</name>
    <dbReference type="NCBI Taxonomy" id="1234261"/>
    <lineage>
        <taxon>Eukaryota</taxon>
        <taxon>Metazoa</taxon>
        <taxon>Spiralia</taxon>
        <taxon>Gnathifera</taxon>
        <taxon>Rotifera</taxon>
        <taxon>Eurotatoria</taxon>
        <taxon>Bdelloidea</taxon>
        <taxon>Philodinida</taxon>
        <taxon>Philodinidae</taxon>
        <taxon>Didymodactylos</taxon>
    </lineage>
</organism>
<dbReference type="SUPFAM" id="SSF56112">
    <property type="entry name" value="Protein kinase-like (PK-like)"/>
    <property type="match status" value="1"/>
</dbReference>
<dbReference type="EMBL" id="CAJNOQ010003710">
    <property type="protein sequence ID" value="CAF1026057.1"/>
    <property type="molecule type" value="Genomic_DNA"/>
</dbReference>
<evidence type="ECO:0000256" key="8">
    <source>
        <dbReference type="PROSITE-ProRule" id="PRU10141"/>
    </source>
</evidence>
<dbReference type="PANTHER" id="PTHR48013">
    <property type="entry name" value="DUAL SPECIFICITY MITOGEN-ACTIVATED PROTEIN KINASE KINASE 5-RELATED"/>
    <property type="match status" value="1"/>
</dbReference>
<dbReference type="OrthoDB" id="4062651at2759"/>
<feature type="binding site" evidence="8">
    <location>
        <position position="88"/>
    </location>
    <ligand>
        <name>ATP</name>
        <dbReference type="ChEBI" id="CHEBI:30616"/>
    </ligand>
</feature>
<dbReference type="PANTHER" id="PTHR48013:SF11">
    <property type="entry name" value="LICORNE"/>
    <property type="match status" value="1"/>
</dbReference>
<proteinExistence type="inferred from homology"/>